<dbReference type="AlphaFoldDB" id="A0A977T6F1"/>
<protein>
    <recommendedName>
        <fullName evidence="4">NADH-ubiquinone oxidoreductase chain 6</fullName>
        <ecNumber evidence="3">7.1.1.2</ecNumber>
    </recommendedName>
    <alternativeName>
        <fullName evidence="14">NADH dehydrogenase subunit 6</fullName>
    </alternativeName>
</protein>
<dbReference type="EMBL" id="OL502168">
    <property type="protein sequence ID" value="UXP34250.1"/>
    <property type="molecule type" value="Genomic_DNA"/>
</dbReference>
<evidence type="ECO:0000256" key="16">
    <source>
        <dbReference type="SAM" id="Phobius"/>
    </source>
</evidence>
<evidence type="ECO:0000256" key="15">
    <source>
        <dbReference type="ARBA" id="ARBA00049551"/>
    </source>
</evidence>
<proteinExistence type="inferred from homology"/>
<keyword evidence="11" id="KW-0520">NAD</keyword>
<geneLocation type="mitochondrion" evidence="17"/>
<feature type="transmembrane region" description="Helical" evidence="16">
    <location>
        <begin position="83"/>
        <end position="102"/>
    </location>
</feature>
<dbReference type="InterPro" id="IPR050269">
    <property type="entry name" value="ComplexI_Subunit6"/>
</dbReference>
<feature type="transmembrane region" description="Helical" evidence="16">
    <location>
        <begin position="147"/>
        <end position="167"/>
    </location>
</feature>
<keyword evidence="10 16" id="KW-1133">Transmembrane helix</keyword>
<keyword evidence="6" id="KW-0679">Respiratory chain</keyword>
<evidence type="ECO:0000256" key="10">
    <source>
        <dbReference type="ARBA" id="ARBA00022989"/>
    </source>
</evidence>
<feature type="transmembrane region" description="Helical" evidence="16">
    <location>
        <begin position="24"/>
        <end position="43"/>
    </location>
</feature>
<comment type="catalytic activity">
    <reaction evidence="15">
        <text>a ubiquinone + NADH + 5 H(+)(in) = a ubiquinol + NAD(+) + 4 H(+)(out)</text>
        <dbReference type="Rhea" id="RHEA:29091"/>
        <dbReference type="Rhea" id="RHEA-COMP:9565"/>
        <dbReference type="Rhea" id="RHEA-COMP:9566"/>
        <dbReference type="ChEBI" id="CHEBI:15378"/>
        <dbReference type="ChEBI" id="CHEBI:16389"/>
        <dbReference type="ChEBI" id="CHEBI:17976"/>
        <dbReference type="ChEBI" id="CHEBI:57540"/>
        <dbReference type="ChEBI" id="CHEBI:57945"/>
        <dbReference type="EC" id="7.1.1.2"/>
    </reaction>
</comment>
<name>A0A977T6F1_9ORTH</name>
<keyword evidence="9" id="KW-0249">Electron transport</keyword>
<dbReference type="GO" id="GO:0031966">
    <property type="term" value="C:mitochondrial membrane"/>
    <property type="evidence" value="ECO:0007669"/>
    <property type="project" value="UniProtKB-SubCell"/>
</dbReference>
<dbReference type="PANTHER" id="PTHR11435:SF1">
    <property type="entry name" value="NADH-UBIQUINONE OXIDOREDUCTASE CHAIN 6"/>
    <property type="match status" value="1"/>
</dbReference>
<sequence length="175" mass="20241">MTMITFAILNLFTSIMFSQSNHPLSMALIIIIQTILISLSMGLLSQSFWFSYILFLIFLGGMLILFIYTTALASNEMLTLPSVTLWIYPTIILIYLLNLWWIDPTFLNFTINNSDALQSQLMTLNYWTETIFPLIKLYNNPTNMNTLMLMMYLFLTLIAIVKITNIFSGPLRPMH</sequence>
<keyword evidence="7 16" id="KW-0812">Transmembrane</keyword>
<evidence type="ECO:0000256" key="14">
    <source>
        <dbReference type="ARBA" id="ARBA00031019"/>
    </source>
</evidence>
<evidence type="ECO:0000256" key="13">
    <source>
        <dbReference type="ARBA" id="ARBA00023136"/>
    </source>
</evidence>
<evidence type="ECO:0000313" key="17">
    <source>
        <dbReference type="EMBL" id="UXP34250.1"/>
    </source>
</evidence>
<keyword evidence="5" id="KW-0813">Transport</keyword>
<evidence type="ECO:0000256" key="1">
    <source>
        <dbReference type="ARBA" id="ARBA00004225"/>
    </source>
</evidence>
<accession>A0A977T6F1</accession>
<evidence type="ECO:0000256" key="6">
    <source>
        <dbReference type="ARBA" id="ARBA00022660"/>
    </source>
</evidence>
<dbReference type="EC" id="7.1.1.2" evidence="3"/>
<evidence type="ECO:0000256" key="2">
    <source>
        <dbReference type="ARBA" id="ARBA00005698"/>
    </source>
</evidence>
<reference evidence="17" key="1">
    <citation type="submission" date="2021-11" db="EMBL/GenBank/DDBJ databases">
        <authorList>
            <person name="Wu X."/>
            <person name="Bian X."/>
        </authorList>
    </citation>
    <scope>NUCLEOTIDE SEQUENCE</scope>
    <source>
        <strain evidence="17">XZ214</strain>
    </source>
</reference>
<keyword evidence="13 16" id="KW-0472">Membrane</keyword>
<organism evidence="17">
    <name type="scientific">Furcilarnaca chirurga</name>
    <dbReference type="NCBI Taxonomy" id="2982683"/>
    <lineage>
        <taxon>Eukaryota</taxon>
        <taxon>Metazoa</taxon>
        <taxon>Ecdysozoa</taxon>
        <taxon>Arthropoda</taxon>
        <taxon>Hexapoda</taxon>
        <taxon>Insecta</taxon>
        <taxon>Pterygota</taxon>
        <taxon>Neoptera</taxon>
        <taxon>Polyneoptera</taxon>
        <taxon>Orthoptera</taxon>
        <taxon>Ensifera</taxon>
        <taxon>Tettigoniidea</taxon>
        <taxon>Stenopelmatoidea</taxon>
        <taxon>Gryllacrididae</taxon>
        <taxon>Furcilarnaca</taxon>
    </lineage>
</organism>
<evidence type="ECO:0000256" key="3">
    <source>
        <dbReference type="ARBA" id="ARBA00012944"/>
    </source>
</evidence>
<dbReference type="GO" id="GO:0008137">
    <property type="term" value="F:NADH dehydrogenase (ubiquinone) activity"/>
    <property type="evidence" value="ECO:0007669"/>
    <property type="project" value="UniProtKB-EC"/>
</dbReference>
<evidence type="ECO:0000256" key="8">
    <source>
        <dbReference type="ARBA" id="ARBA00022967"/>
    </source>
</evidence>
<keyword evidence="12 17" id="KW-0496">Mitochondrion</keyword>
<comment type="subcellular location">
    <subcellularLocation>
        <location evidence="1">Mitochondrion membrane</location>
        <topology evidence="1">Multi-pass membrane protein</topology>
    </subcellularLocation>
</comment>
<evidence type="ECO:0000256" key="9">
    <source>
        <dbReference type="ARBA" id="ARBA00022982"/>
    </source>
</evidence>
<keyword evidence="8" id="KW-1278">Translocase</keyword>
<comment type="similarity">
    <text evidence="2">Belongs to the complex I subunit 6 family.</text>
</comment>
<evidence type="ECO:0000256" key="7">
    <source>
        <dbReference type="ARBA" id="ARBA00022692"/>
    </source>
</evidence>
<evidence type="ECO:0000256" key="5">
    <source>
        <dbReference type="ARBA" id="ARBA00022448"/>
    </source>
</evidence>
<dbReference type="PANTHER" id="PTHR11435">
    <property type="entry name" value="NADH UBIQUINONE OXIDOREDUCTASE SUBUNIT ND6"/>
    <property type="match status" value="1"/>
</dbReference>
<feature type="transmembrane region" description="Helical" evidence="16">
    <location>
        <begin position="49"/>
        <end position="71"/>
    </location>
</feature>
<evidence type="ECO:0000256" key="11">
    <source>
        <dbReference type="ARBA" id="ARBA00023027"/>
    </source>
</evidence>
<evidence type="ECO:0000256" key="12">
    <source>
        <dbReference type="ARBA" id="ARBA00023128"/>
    </source>
</evidence>
<evidence type="ECO:0000256" key="4">
    <source>
        <dbReference type="ARBA" id="ARBA00021095"/>
    </source>
</evidence>